<protein>
    <submittedName>
        <fullName evidence="1">Uncharacterized protein</fullName>
    </submittedName>
</protein>
<name>A0ABN6VRE3_9BACT</name>
<organism evidence="1 2">
    <name type="scientific">Geotalea uraniireducens</name>
    <dbReference type="NCBI Taxonomy" id="351604"/>
    <lineage>
        <taxon>Bacteria</taxon>
        <taxon>Pseudomonadati</taxon>
        <taxon>Thermodesulfobacteriota</taxon>
        <taxon>Desulfuromonadia</taxon>
        <taxon>Geobacterales</taxon>
        <taxon>Geobacteraceae</taxon>
        <taxon>Geotalea</taxon>
    </lineage>
</organism>
<proteinExistence type="predicted"/>
<dbReference type="EMBL" id="AP027151">
    <property type="protein sequence ID" value="BDV42938.1"/>
    <property type="molecule type" value="Genomic_DNA"/>
</dbReference>
<keyword evidence="2" id="KW-1185">Reference proteome</keyword>
<accession>A0ABN6VRE3</accession>
<evidence type="ECO:0000313" key="1">
    <source>
        <dbReference type="EMBL" id="BDV42938.1"/>
    </source>
</evidence>
<sequence>MGRVNGAPCSAGAEALAVGERSDPQMAEKGSAKLLDIRKTTLFGKHLDWQVALFKEPNRLLQAKLFDIAGRSRAGFGSEGLGLHSTQDLECRRAPSLFPHTEYKHLHIDTGDLLAPISQKGRGVPRWTDNELK</sequence>
<gene>
    <name evidence="1" type="ORF">GURASL_18610</name>
</gene>
<evidence type="ECO:0000313" key="2">
    <source>
        <dbReference type="Proteomes" id="UP001317705"/>
    </source>
</evidence>
<reference evidence="1 2" key="1">
    <citation type="submission" date="2022-12" db="EMBL/GenBank/DDBJ databases">
        <title>Polyphasic characterization of Geotalea uranireducens NIT-SL11 newly isolated from a complex of sewage sludge and microbially reduced graphene oxide.</title>
        <authorList>
            <person name="Xie L."/>
            <person name="Yoshida N."/>
            <person name="Meng L."/>
        </authorList>
    </citation>
    <scope>NUCLEOTIDE SEQUENCE [LARGE SCALE GENOMIC DNA]</scope>
    <source>
        <strain evidence="1 2">NIT-SL11</strain>
    </source>
</reference>
<dbReference type="Proteomes" id="UP001317705">
    <property type="component" value="Chromosome"/>
</dbReference>